<dbReference type="EMBL" id="SFCI01001370">
    <property type="protein sequence ID" value="TFY75960.1"/>
    <property type="molecule type" value="Genomic_DNA"/>
</dbReference>
<evidence type="ECO:0000313" key="2">
    <source>
        <dbReference type="Proteomes" id="UP000298061"/>
    </source>
</evidence>
<sequence>MNTVLNSLMTSPAPILESLDLEDPNPVISEERVVLCDIFNTQAPMLRRLQLRCLQLSWSAPLLRGLVYLHIDNQDDPRREPATDDVTGYNQFFSALREMSALETLFLSHCLPVKPGDPPKIQTVMLPHVKKLTLGGGLPVECKNIIKHLAMPPLCDVTIECEELGPRPSESTFSFVKAHTLSFANQQPLLAMFLSTTQGRHSFYDPKWQLRFWPAGSAADLANLRRDRGGVPSISILVDRLRDDFHHSVKDLSECIQKDIIRDLIIESDGVLDWTLTYEDWLDIFEDYMEVENISVRGDVARTLCATLDTSTSYPMDWERLLYGEDGSELCESQIRLFFAKLKRIEFKQVDFNGLSETDRLFEHNENGGGYRTISTSVYNILKSSLSHRRRQSDIPLTLFIRQCSIDADQIRGLEEIAEVSWDFIEDPSNEDESGKD</sequence>
<organism evidence="1 2">
    <name type="scientific">Hericium alpestre</name>
    <dbReference type="NCBI Taxonomy" id="135208"/>
    <lineage>
        <taxon>Eukaryota</taxon>
        <taxon>Fungi</taxon>
        <taxon>Dikarya</taxon>
        <taxon>Basidiomycota</taxon>
        <taxon>Agaricomycotina</taxon>
        <taxon>Agaricomycetes</taxon>
        <taxon>Russulales</taxon>
        <taxon>Hericiaceae</taxon>
        <taxon>Hericium</taxon>
    </lineage>
</organism>
<accession>A0A4Y9ZNX3</accession>
<reference evidence="1 2" key="1">
    <citation type="submission" date="2019-02" db="EMBL/GenBank/DDBJ databases">
        <title>Genome sequencing of the rare red list fungi Hericium alpestre (H. flagellum).</title>
        <authorList>
            <person name="Buettner E."/>
            <person name="Kellner H."/>
        </authorList>
    </citation>
    <scope>NUCLEOTIDE SEQUENCE [LARGE SCALE GENOMIC DNA]</scope>
    <source>
        <strain evidence="1 2">DSM 108284</strain>
    </source>
</reference>
<proteinExistence type="predicted"/>
<dbReference type="Proteomes" id="UP000298061">
    <property type="component" value="Unassembled WGS sequence"/>
</dbReference>
<dbReference type="AlphaFoldDB" id="A0A4Y9ZNX3"/>
<protein>
    <submittedName>
        <fullName evidence="1">Uncharacterized protein</fullName>
    </submittedName>
</protein>
<comment type="caution">
    <text evidence="1">The sequence shown here is derived from an EMBL/GenBank/DDBJ whole genome shotgun (WGS) entry which is preliminary data.</text>
</comment>
<gene>
    <name evidence="1" type="ORF">EWM64_g8051</name>
</gene>
<evidence type="ECO:0000313" key="1">
    <source>
        <dbReference type="EMBL" id="TFY75960.1"/>
    </source>
</evidence>
<name>A0A4Y9ZNX3_9AGAM</name>
<keyword evidence="2" id="KW-1185">Reference proteome</keyword>